<name>A0A1A9WPS0_9MUSC</name>
<reference evidence="7" key="1">
    <citation type="submission" date="2014-03" db="EMBL/GenBank/DDBJ databases">
        <authorList>
            <person name="Aksoy S."/>
            <person name="Warren W."/>
            <person name="Wilson R.K."/>
        </authorList>
    </citation>
    <scope>NUCLEOTIDE SEQUENCE [LARGE SCALE GENOMIC DNA]</scope>
    <source>
        <strain evidence="7">IAEA</strain>
    </source>
</reference>
<dbReference type="VEuPathDB" id="VectorBase:GBRI027442"/>
<dbReference type="InterPro" id="IPR036910">
    <property type="entry name" value="HMG_box_dom_sf"/>
</dbReference>
<dbReference type="PANTHER" id="PTHR45781">
    <property type="entry name" value="AGAP000281-PA"/>
    <property type="match status" value="1"/>
</dbReference>
<dbReference type="PROSITE" id="PS50118">
    <property type="entry name" value="HMG_BOX_2"/>
    <property type="match status" value="1"/>
</dbReference>
<dbReference type="SMART" id="SM00398">
    <property type="entry name" value="HMG"/>
    <property type="match status" value="1"/>
</dbReference>
<evidence type="ECO:0000256" key="1">
    <source>
        <dbReference type="ARBA" id="ARBA00004123"/>
    </source>
</evidence>
<evidence type="ECO:0000256" key="4">
    <source>
        <dbReference type="PROSITE-ProRule" id="PRU00267"/>
    </source>
</evidence>
<evidence type="ECO:0000313" key="7">
    <source>
        <dbReference type="Proteomes" id="UP000091820"/>
    </source>
</evidence>
<dbReference type="Proteomes" id="UP000091820">
    <property type="component" value="Unassembled WGS sequence"/>
</dbReference>
<evidence type="ECO:0000256" key="2">
    <source>
        <dbReference type="ARBA" id="ARBA00023125"/>
    </source>
</evidence>
<accession>A0A1A9WPS0</accession>
<keyword evidence="7" id="KW-1185">Reference proteome</keyword>
<dbReference type="STRING" id="37001.A0A1A9WPS0"/>
<dbReference type="GO" id="GO:0005634">
    <property type="term" value="C:nucleus"/>
    <property type="evidence" value="ECO:0007669"/>
    <property type="project" value="UniProtKB-SubCell"/>
</dbReference>
<comment type="subcellular location">
    <subcellularLocation>
        <location evidence="1">Nucleus</location>
    </subcellularLocation>
</comment>
<dbReference type="GO" id="GO:0031490">
    <property type="term" value="F:chromatin DNA binding"/>
    <property type="evidence" value="ECO:0007669"/>
    <property type="project" value="TreeGrafter"/>
</dbReference>
<dbReference type="PANTHER" id="PTHR45781:SF1">
    <property type="entry name" value="HMG BOX DOMAIN-CONTAINING PROTEIN"/>
    <property type="match status" value="1"/>
</dbReference>
<dbReference type="EnsemblMetazoa" id="GBRI027442-RA">
    <property type="protein sequence ID" value="GBRI027442-PA"/>
    <property type="gene ID" value="GBRI027442"/>
</dbReference>
<proteinExistence type="predicted"/>
<protein>
    <recommendedName>
        <fullName evidence="5">HMG box domain-containing protein</fullName>
    </recommendedName>
</protein>
<organism evidence="6 7">
    <name type="scientific">Glossina brevipalpis</name>
    <dbReference type="NCBI Taxonomy" id="37001"/>
    <lineage>
        <taxon>Eukaryota</taxon>
        <taxon>Metazoa</taxon>
        <taxon>Ecdysozoa</taxon>
        <taxon>Arthropoda</taxon>
        <taxon>Hexapoda</taxon>
        <taxon>Insecta</taxon>
        <taxon>Pterygota</taxon>
        <taxon>Neoptera</taxon>
        <taxon>Endopterygota</taxon>
        <taxon>Diptera</taxon>
        <taxon>Brachycera</taxon>
        <taxon>Muscomorpha</taxon>
        <taxon>Hippoboscoidea</taxon>
        <taxon>Glossinidae</taxon>
        <taxon>Glossina</taxon>
    </lineage>
</organism>
<dbReference type="InterPro" id="IPR051365">
    <property type="entry name" value="TOX_HMG-box_domain"/>
</dbReference>
<dbReference type="SUPFAM" id="SSF47095">
    <property type="entry name" value="HMG-box"/>
    <property type="match status" value="1"/>
</dbReference>
<evidence type="ECO:0000259" key="5">
    <source>
        <dbReference type="PROSITE" id="PS50118"/>
    </source>
</evidence>
<dbReference type="GO" id="GO:0006357">
    <property type="term" value="P:regulation of transcription by RNA polymerase II"/>
    <property type="evidence" value="ECO:0007669"/>
    <property type="project" value="TreeGrafter"/>
</dbReference>
<reference evidence="6" key="2">
    <citation type="submission" date="2020-05" db="UniProtKB">
        <authorList>
            <consortium name="EnsemblMetazoa"/>
        </authorList>
    </citation>
    <scope>IDENTIFICATION</scope>
    <source>
        <strain evidence="6">IAEA</strain>
    </source>
</reference>
<dbReference type="Pfam" id="PF00505">
    <property type="entry name" value="HMG_box"/>
    <property type="match status" value="1"/>
</dbReference>
<sequence>MNKQFQIQSFEDEVFDLNDIGSNSNSITNVNGILSADKNSAYMHPQLQTEMSSTNKLIASRKRVQSSTLANNSDISDLKEPKKPTSAYALFFRDTVSVIKRENPNCPFQESSHIVASMWDVLDPVHKSDYNKRNEMAWNEYVKQMGIYRQQQLEQQQAMIALQEQKEQTQILIKNNLKCGPQKVLQDTLTSFPIKTYSRKAHVKVNNNGQEHQQHSPSIQRQQQQQLTQYRKSSIATIETPLHQRRPSSVTIANVKISNSTDSAFNTATITSTKLGPIDKQNLNVDSSVQKCENCNNRAIINPDWEDEYCSNECVVEHCRMSLNITLVELDKEYFCLAAWLPDGLPACLPACLPHHDKQCNKYE</sequence>
<dbReference type="InterPro" id="IPR009071">
    <property type="entry name" value="HMG_box_dom"/>
</dbReference>
<evidence type="ECO:0000313" key="6">
    <source>
        <dbReference type="EnsemblMetazoa" id="GBRI027442-PA"/>
    </source>
</evidence>
<evidence type="ECO:0000256" key="3">
    <source>
        <dbReference type="ARBA" id="ARBA00023242"/>
    </source>
</evidence>
<dbReference type="AlphaFoldDB" id="A0A1A9WPS0"/>
<feature type="domain" description="HMG box" evidence="5">
    <location>
        <begin position="81"/>
        <end position="149"/>
    </location>
</feature>
<keyword evidence="3 4" id="KW-0539">Nucleus</keyword>
<keyword evidence="2 4" id="KW-0238">DNA-binding</keyword>
<dbReference type="Gene3D" id="1.10.30.10">
    <property type="entry name" value="High mobility group box domain"/>
    <property type="match status" value="1"/>
</dbReference>
<feature type="DNA-binding region" description="HMG box" evidence="4">
    <location>
        <begin position="81"/>
        <end position="149"/>
    </location>
</feature>